<sequence length="128" mass="13777">MSRHDPTIPDAVRRFVLTSVPSVPFLEAARLFHLAPGVPQTPDKIASALYVSVPVAEKLLSQLAAAGIVAAADGAYRYAPRDAELAQALSDLFACYQANLVGITNLVHDATQRSAERFANAFKLRKDT</sequence>
<gene>
    <name evidence="1" type="ORF">RXV79_13455</name>
</gene>
<dbReference type="EMBL" id="CP136336">
    <property type="protein sequence ID" value="WOB05927.1"/>
    <property type="molecule type" value="Genomic_DNA"/>
</dbReference>
<evidence type="ECO:0000313" key="2">
    <source>
        <dbReference type="Proteomes" id="UP001303946"/>
    </source>
</evidence>
<dbReference type="Proteomes" id="UP001303946">
    <property type="component" value="Chromosome"/>
</dbReference>
<evidence type="ECO:0000313" key="1">
    <source>
        <dbReference type="EMBL" id="WOB05927.1"/>
    </source>
</evidence>
<dbReference type="RefSeq" id="WP_316698042.1">
    <property type="nucleotide sequence ID" value="NZ_CP136336.1"/>
</dbReference>
<protein>
    <recommendedName>
        <fullName evidence="3">Transcriptional regulator</fullName>
    </recommendedName>
</protein>
<accession>A0ABZ0CLR8</accession>
<organism evidence="1 2">
    <name type="scientific">Piscinibacter gummiphilus</name>
    <dbReference type="NCBI Taxonomy" id="946333"/>
    <lineage>
        <taxon>Bacteria</taxon>
        <taxon>Pseudomonadati</taxon>
        <taxon>Pseudomonadota</taxon>
        <taxon>Betaproteobacteria</taxon>
        <taxon>Burkholderiales</taxon>
        <taxon>Sphaerotilaceae</taxon>
        <taxon>Piscinibacter</taxon>
    </lineage>
</organism>
<keyword evidence="2" id="KW-1185">Reference proteome</keyword>
<name>A0ABZ0CLR8_9BURK</name>
<proteinExistence type="predicted"/>
<reference evidence="1 2" key="1">
    <citation type="submission" date="2023-10" db="EMBL/GenBank/DDBJ databases">
        <title>Bacteria for the degradation of biodegradable plastic PBAT(Polybutylene adipate terephthalate).</title>
        <authorList>
            <person name="Weon H.-Y."/>
            <person name="Yeon J."/>
        </authorList>
    </citation>
    <scope>NUCLEOTIDE SEQUENCE [LARGE SCALE GENOMIC DNA]</scope>
    <source>
        <strain evidence="1 2">SBD 7-3</strain>
    </source>
</reference>
<evidence type="ECO:0008006" key="3">
    <source>
        <dbReference type="Google" id="ProtNLM"/>
    </source>
</evidence>